<name>A0A290ZAP9_9PSEU</name>
<reference evidence="2" key="1">
    <citation type="submission" date="2017-09" db="EMBL/GenBank/DDBJ databases">
        <title>Complete Genome Sequence of ansamitocin-producing Bacterium Actinosynnema pretiosum X47.</title>
        <authorList>
            <person name="Cao G."/>
            <person name="Zong G."/>
            <person name="Zhong C."/>
            <person name="Fu J."/>
        </authorList>
    </citation>
    <scope>NUCLEOTIDE SEQUENCE [LARGE SCALE GENOMIC DNA]</scope>
    <source>
        <strain evidence="2">X47</strain>
    </source>
</reference>
<protein>
    <submittedName>
        <fullName evidence="2">Uncharacterized protein</fullName>
    </submittedName>
</protein>
<organism evidence="2 3">
    <name type="scientific">Actinosynnema pretiosum</name>
    <dbReference type="NCBI Taxonomy" id="42197"/>
    <lineage>
        <taxon>Bacteria</taxon>
        <taxon>Bacillati</taxon>
        <taxon>Actinomycetota</taxon>
        <taxon>Actinomycetes</taxon>
        <taxon>Pseudonocardiales</taxon>
        <taxon>Pseudonocardiaceae</taxon>
        <taxon>Actinosynnema</taxon>
    </lineage>
</organism>
<dbReference type="KEGG" id="apre:CNX65_24565"/>
<dbReference type="EMBL" id="CP023445">
    <property type="protein sequence ID" value="ATE56053.1"/>
    <property type="molecule type" value="Genomic_DNA"/>
</dbReference>
<dbReference type="RefSeq" id="WP_096495879.1">
    <property type="nucleotide sequence ID" value="NZ_CP023445.1"/>
</dbReference>
<evidence type="ECO:0000256" key="1">
    <source>
        <dbReference type="SAM" id="MobiDB-lite"/>
    </source>
</evidence>
<evidence type="ECO:0000313" key="3">
    <source>
        <dbReference type="Proteomes" id="UP000218505"/>
    </source>
</evidence>
<accession>A0A290ZAP9</accession>
<gene>
    <name evidence="2" type="ORF">CNX65_24565</name>
</gene>
<sequence length="229" mass="23401">MTGIGGLLVRITALLTFLLQAGVVVAGPALTVTGTHGSTVTHTSTVTGSASASSLAPLTGGCAAPAGSTVDGPRVGEPSGGVEERPAVDTGSRTGTPAPRTEASPSADVAVPVPGLGAASAYFSGDVAFRSLHPDRKPPVDVPAHNVCRITENRLHGEDAYQLLPWPGSTAPSRTECAEAAATSPRRDTDHLQVGSLACGKTPERRLFRVEVLSVTPAEITGRLVVWER</sequence>
<dbReference type="Proteomes" id="UP000218505">
    <property type="component" value="Chromosome"/>
</dbReference>
<evidence type="ECO:0000313" key="2">
    <source>
        <dbReference type="EMBL" id="ATE56053.1"/>
    </source>
</evidence>
<keyword evidence="3" id="KW-1185">Reference proteome</keyword>
<feature type="region of interest" description="Disordered" evidence="1">
    <location>
        <begin position="63"/>
        <end position="108"/>
    </location>
</feature>
<dbReference type="AlphaFoldDB" id="A0A290ZAP9"/>
<proteinExistence type="predicted"/>